<reference evidence="3" key="1">
    <citation type="submission" date="2023-02" db="EMBL/GenBank/DDBJ databases">
        <title>Comparative genomics and fermentation flavor characterization of five lactic acid bacteria reveal flavor biosynthesis metabolic pathways in fermented muskmelon puree.</title>
        <authorList>
            <person name="Yuan L."/>
            <person name="Li M."/>
            <person name="Xu X."/>
            <person name="Lao F."/>
            <person name="Wu J."/>
        </authorList>
    </citation>
    <scope>NUCLEOTIDE SEQUENCE</scope>
    <source>
        <strain evidence="3">Pa-2</strain>
    </source>
</reference>
<dbReference type="PANTHER" id="PTHR10887">
    <property type="entry name" value="DNA2/NAM7 HELICASE FAMILY"/>
    <property type="match status" value="1"/>
</dbReference>
<name>A0AAX3NE44_9LACT</name>
<dbReference type="InterPro" id="IPR045055">
    <property type="entry name" value="DNA2/NAM7-like"/>
</dbReference>
<dbReference type="GO" id="GO:0004386">
    <property type="term" value="F:helicase activity"/>
    <property type="evidence" value="ECO:0007669"/>
    <property type="project" value="InterPro"/>
</dbReference>
<dbReference type="Proteomes" id="UP001217324">
    <property type="component" value="Chromosome"/>
</dbReference>
<dbReference type="InterPro" id="IPR041677">
    <property type="entry name" value="DNA2/NAM7_AAA_11"/>
</dbReference>
<dbReference type="InterPro" id="IPR027417">
    <property type="entry name" value="P-loop_NTPase"/>
</dbReference>
<dbReference type="SUPFAM" id="SSF52540">
    <property type="entry name" value="P-loop containing nucleoside triphosphate hydrolases"/>
    <property type="match status" value="1"/>
</dbReference>
<feature type="domain" description="DNA2/NAM7 helicase helicase" evidence="2">
    <location>
        <begin position="183"/>
        <end position="336"/>
    </location>
</feature>
<dbReference type="PANTHER" id="PTHR10887:SF495">
    <property type="entry name" value="HELICASE SENATAXIN ISOFORM X1-RELATED"/>
    <property type="match status" value="1"/>
</dbReference>
<protein>
    <submittedName>
        <fullName evidence="3">AAA domain-containing protein</fullName>
    </submittedName>
</protein>
<dbReference type="Gene3D" id="3.40.50.300">
    <property type="entry name" value="P-loop containing nucleotide triphosphate hydrolases"/>
    <property type="match status" value="1"/>
</dbReference>
<organism evidence="3 4">
    <name type="scientific">Lactococcus garvieae</name>
    <dbReference type="NCBI Taxonomy" id="1363"/>
    <lineage>
        <taxon>Bacteria</taxon>
        <taxon>Bacillati</taxon>
        <taxon>Bacillota</taxon>
        <taxon>Bacilli</taxon>
        <taxon>Lactobacillales</taxon>
        <taxon>Streptococcaceae</taxon>
        <taxon>Lactococcus</taxon>
    </lineage>
</organism>
<proteinExistence type="predicted"/>
<sequence>MKNQYDEVPINYRKTLFIIKGEVKSDVEAMKKSGTLTSIKYANKEKTYNYSDKNVRIFKVLEKLSNETTKIWVDEREVDYQFAQVFLEHIRIVYRKGNFGVYEKGRVKIEKSALHNSSTKKNFDYLRELAELNPLEHNGTKLLSKNYGKCFVRKQSVLADYLKGNLLQNAEPIYEVPIFPFGFNISQKEAVEKAFQNKISIIEGPPGTGKTQTILNIIANAVMHNRKIAIVSSNNSATSNVFEKLQKYGLSFFAAFLGGTVEEGVGRKKYFLDHQAEIPDLADWNKNQQQKETLLTKIHELYADLQSKLSLRNQLARLEQRYEEIRLEYKYFKEDYGKQFDPDAQIILRKKLSSQSFMELWIRYENLLEQNKQFNFWRQLVNRFKLGIKNQDIYSHGSEEFIFLCQKNFYK</sequence>
<accession>A0AAX3NE44</accession>
<evidence type="ECO:0000256" key="1">
    <source>
        <dbReference type="SAM" id="Coils"/>
    </source>
</evidence>
<dbReference type="AlphaFoldDB" id="A0AAX3NE44"/>
<evidence type="ECO:0000313" key="3">
    <source>
        <dbReference type="EMBL" id="WEA14579.1"/>
    </source>
</evidence>
<feature type="coiled-coil region" evidence="1">
    <location>
        <begin position="308"/>
        <end position="335"/>
    </location>
</feature>
<dbReference type="EMBL" id="CP118627">
    <property type="protein sequence ID" value="WEA14579.1"/>
    <property type="molecule type" value="Genomic_DNA"/>
</dbReference>
<dbReference type="Pfam" id="PF13086">
    <property type="entry name" value="AAA_11"/>
    <property type="match status" value="1"/>
</dbReference>
<dbReference type="RefSeq" id="WP_165705389.1">
    <property type="nucleotide sequence ID" value="NZ_CP118627.1"/>
</dbReference>
<keyword evidence="1" id="KW-0175">Coiled coil</keyword>
<evidence type="ECO:0000313" key="4">
    <source>
        <dbReference type="Proteomes" id="UP001217324"/>
    </source>
</evidence>
<evidence type="ECO:0000259" key="2">
    <source>
        <dbReference type="Pfam" id="PF13086"/>
    </source>
</evidence>
<gene>
    <name evidence="3" type="ORF">PWF74_03475</name>
</gene>